<evidence type="ECO:0000256" key="1">
    <source>
        <dbReference type="SAM" id="MobiDB-lite"/>
    </source>
</evidence>
<dbReference type="SUPFAM" id="SSF82199">
    <property type="entry name" value="SET domain"/>
    <property type="match status" value="1"/>
</dbReference>
<dbReference type="SMART" id="SM00317">
    <property type="entry name" value="SET"/>
    <property type="match status" value="1"/>
</dbReference>
<dbReference type="InterPro" id="IPR001214">
    <property type="entry name" value="SET_dom"/>
</dbReference>
<dbReference type="PROSITE" id="PS50280">
    <property type="entry name" value="SET"/>
    <property type="match status" value="1"/>
</dbReference>
<proteinExistence type="predicted"/>
<dbReference type="Gene3D" id="2.170.270.10">
    <property type="entry name" value="SET domain"/>
    <property type="match status" value="1"/>
</dbReference>
<reference evidence="4" key="2">
    <citation type="submission" date="2023-06" db="EMBL/GenBank/DDBJ databases">
        <authorList>
            <consortium name="Lawrence Berkeley National Laboratory"/>
            <person name="Haridas S."/>
            <person name="Hensen N."/>
            <person name="Bonometti L."/>
            <person name="Westerberg I."/>
            <person name="Brannstrom I.O."/>
            <person name="Guillou S."/>
            <person name="Cros-Aarteil S."/>
            <person name="Calhoun S."/>
            <person name="Kuo A."/>
            <person name="Mondo S."/>
            <person name="Pangilinan J."/>
            <person name="Riley R."/>
            <person name="Labutti K."/>
            <person name="Andreopoulos B."/>
            <person name="Lipzen A."/>
            <person name="Chen C."/>
            <person name="Yanf M."/>
            <person name="Daum C."/>
            <person name="Ng V."/>
            <person name="Clum A."/>
            <person name="Steindorff A."/>
            <person name="Ohm R."/>
            <person name="Martin F."/>
            <person name="Silar P."/>
            <person name="Natvig D."/>
            <person name="Lalanne C."/>
            <person name="Gautier V."/>
            <person name="Ament-Velasquez S.L."/>
            <person name="Kruys A."/>
            <person name="Hutchinson M.I."/>
            <person name="Powell A.J."/>
            <person name="Barry K."/>
            <person name="Miller A.N."/>
            <person name="Grigoriev I.V."/>
            <person name="Debuchy R."/>
            <person name="Gladieux P."/>
            <person name="Thoren M.H."/>
            <person name="Johannesson H."/>
        </authorList>
    </citation>
    <scope>NUCLEOTIDE SEQUENCE</scope>
    <source>
        <strain evidence="4">CBS 168.71</strain>
    </source>
</reference>
<name>A0AAE0LMF3_9PEZI</name>
<dbReference type="AlphaFoldDB" id="A0AAE0LMF3"/>
<dbReference type="CDD" id="cd20071">
    <property type="entry name" value="SET_SMYD"/>
    <property type="match status" value="1"/>
</dbReference>
<feature type="compositionally biased region" description="Basic and acidic residues" evidence="1">
    <location>
        <begin position="355"/>
        <end position="370"/>
    </location>
</feature>
<feature type="chain" id="PRO_5042224985" description="SET domain-containing protein" evidence="2">
    <location>
        <begin position="33"/>
        <end position="408"/>
    </location>
</feature>
<reference evidence="4" key="1">
    <citation type="journal article" date="2023" name="Mol. Phylogenet. Evol.">
        <title>Genome-scale phylogeny and comparative genomics of the fungal order Sordariales.</title>
        <authorList>
            <person name="Hensen N."/>
            <person name="Bonometti L."/>
            <person name="Westerberg I."/>
            <person name="Brannstrom I.O."/>
            <person name="Guillou S."/>
            <person name="Cros-Aarteil S."/>
            <person name="Calhoun S."/>
            <person name="Haridas S."/>
            <person name="Kuo A."/>
            <person name="Mondo S."/>
            <person name="Pangilinan J."/>
            <person name="Riley R."/>
            <person name="LaButti K."/>
            <person name="Andreopoulos B."/>
            <person name="Lipzen A."/>
            <person name="Chen C."/>
            <person name="Yan M."/>
            <person name="Daum C."/>
            <person name="Ng V."/>
            <person name="Clum A."/>
            <person name="Steindorff A."/>
            <person name="Ohm R.A."/>
            <person name="Martin F."/>
            <person name="Silar P."/>
            <person name="Natvig D.O."/>
            <person name="Lalanne C."/>
            <person name="Gautier V."/>
            <person name="Ament-Velasquez S.L."/>
            <person name="Kruys A."/>
            <person name="Hutchinson M.I."/>
            <person name="Powell A.J."/>
            <person name="Barry K."/>
            <person name="Miller A.N."/>
            <person name="Grigoriev I.V."/>
            <person name="Debuchy R."/>
            <person name="Gladieux P."/>
            <person name="Hiltunen Thoren M."/>
            <person name="Johannesson H."/>
        </authorList>
    </citation>
    <scope>NUCLEOTIDE SEQUENCE</scope>
    <source>
        <strain evidence="4">CBS 168.71</strain>
    </source>
</reference>
<dbReference type="Proteomes" id="UP001278766">
    <property type="component" value="Unassembled WGS sequence"/>
</dbReference>
<accession>A0AAE0LMF3</accession>
<feature type="signal peptide" evidence="2">
    <location>
        <begin position="1"/>
        <end position="32"/>
    </location>
</feature>
<evidence type="ECO:0000313" key="4">
    <source>
        <dbReference type="EMBL" id="KAK3290598.1"/>
    </source>
</evidence>
<evidence type="ECO:0000313" key="5">
    <source>
        <dbReference type="Proteomes" id="UP001278766"/>
    </source>
</evidence>
<feature type="region of interest" description="Disordered" evidence="1">
    <location>
        <begin position="347"/>
        <end position="384"/>
    </location>
</feature>
<keyword evidence="5" id="KW-1185">Reference proteome</keyword>
<dbReference type="Pfam" id="PF00856">
    <property type="entry name" value="SET"/>
    <property type="match status" value="1"/>
</dbReference>
<dbReference type="PANTHER" id="PTHR47332:SF6">
    <property type="entry name" value="SET DOMAIN-CONTAINING PROTEIN"/>
    <property type="match status" value="1"/>
</dbReference>
<dbReference type="GeneID" id="87838910"/>
<protein>
    <recommendedName>
        <fullName evidence="3">SET domain-containing protein</fullName>
    </recommendedName>
</protein>
<comment type="caution">
    <text evidence="4">The sequence shown here is derived from an EMBL/GenBank/DDBJ whole genome shotgun (WGS) entry which is preliminary data.</text>
</comment>
<feature type="domain" description="SET" evidence="3">
    <location>
        <begin position="148"/>
        <end position="295"/>
    </location>
</feature>
<evidence type="ECO:0000256" key="2">
    <source>
        <dbReference type="SAM" id="SignalP"/>
    </source>
</evidence>
<keyword evidence="2" id="KW-0732">Signal</keyword>
<dbReference type="InterPro" id="IPR046341">
    <property type="entry name" value="SET_dom_sf"/>
</dbReference>
<evidence type="ECO:0000259" key="3">
    <source>
        <dbReference type="PROSITE" id="PS50280"/>
    </source>
</evidence>
<sequence>MTSTRCWRGQRDSRFRVMLLLAFFIHLQSLTALQWKHTRDWTVCSWNGYAGPLILQSQQQICPLASDWSLWSHQPICPEPAEDDYDSEPLSPDCVFTLAAFRGNQGISLITTPHLAASLADQLDDSRVSPRLRHQLASGGHSQQNDNVAYEIREVPGRGKGVLAKRKFEEHETVMVGFPVLVVRLDFINGDRYSTKQKRHMMEASVKQLPPEQQKAIGSLARNTGGEPILDAFRTNGFGIEIDGIQHLALFTDGSRVNHNCRPNSYWRYVNGDIAMEVVALRDIQPGQEVAHSCKNQPQPVVETTAHLYLGRCSAGVYLRTTENHPSSMGISLQVRVVLRAYRRAKRLRQTARTPARDSSDTEPGGETRRPTRRAARNRGCGVDREGRITPATCGVLSTVCESVPDGQ</sequence>
<organism evidence="4 5">
    <name type="scientific">Chaetomium fimeti</name>
    <dbReference type="NCBI Taxonomy" id="1854472"/>
    <lineage>
        <taxon>Eukaryota</taxon>
        <taxon>Fungi</taxon>
        <taxon>Dikarya</taxon>
        <taxon>Ascomycota</taxon>
        <taxon>Pezizomycotina</taxon>
        <taxon>Sordariomycetes</taxon>
        <taxon>Sordariomycetidae</taxon>
        <taxon>Sordariales</taxon>
        <taxon>Chaetomiaceae</taxon>
        <taxon>Chaetomium</taxon>
    </lineage>
</organism>
<dbReference type="RefSeq" id="XP_062654112.1">
    <property type="nucleotide sequence ID" value="XM_062801962.1"/>
</dbReference>
<gene>
    <name evidence="4" type="ORF">B0H64DRAFT_367960</name>
</gene>
<dbReference type="EMBL" id="JAUEPN010000012">
    <property type="protein sequence ID" value="KAK3290598.1"/>
    <property type="molecule type" value="Genomic_DNA"/>
</dbReference>
<dbReference type="InterPro" id="IPR053185">
    <property type="entry name" value="SET_domain_protein"/>
</dbReference>
<dbReference type="PANTHER" id="PTHR47332">
    <property type="entry name" value="SET DOMAIN-CONTAINING PROTEIN 5"/>
    <property type="match status" value="1"/>
</dbReference>